<feature type="region of interest" description="Disordered" evidence="1">
    <location>
        <begin position="415"/>
        <end position="441"/>
    </location>
</feature>
<feature type="compositionally biased region" description="Pro residues" evidence="1">
    <location>
        <begin position="284"/>
        <end position="295"/>
    </location>
</feature>
<evidence type="ECO:0000313" key="3">
    <source>
        <dbReference type="Proteomes" id="UP000054107"/>
    </source>
</evidence>
<feature type="compositionally biased region" description="Polar residues" evidence="1">
    <location>
        <begin position="34"/>
        <end position="54"/>
    </location>
</feature>
<protein>
    <submittedName>
        <fullName evidence="2">Uncharacterized protein</fullName>
    </submittedName>
</protein>
<keyword evidence="3" id="KW-1185">Reference proteome</keyword>
<dbReference type="AlphaFoldDB" id="A0A0B7NEB2"/>
<dbReference type="EMBL" id="LN730505">
    <property type="protein sequence ID" value="CEP13695.1"/>
    <property type="molecule type" value="Genomic_DNA"/>
</dbReference>
<name>A0A0B7NEB2_9FUNG</name>
<proteinExistence type="predicted"/>
<dbReference type="OrthoDB" id="10071681at2759"/>
<feature type="region of interest" description="Disordered" evidence="1">
    <location>
        <begin position="269"/>
        <end position="307"/>
    </location>
</feature>
<organism evidence="2 3">
    <name type="scientific">Parasitella parasitica</name>
    <dbReference type="NCBI Taxonomy" id="35722"/>
    <lineage>
        <taxon>Eukaryota</taxon>
        <taxon>Fungi</taxon>
        <taxon>Fungi incertae sedis</taxon>
        <taxon>Mucoromycota</taxon>
        <taxon>Mucoromycotina</taxon>
        <taxon>Mucoromycetes</taxon>
        <taxon>Mucorales</taxon>
        <taxon>Mucorineae</taxon>
        <taxon>Mucoraceae</taxon>
        <taxon>Parasitella</taxon>
    </lineage>
</organism>
<reference evidence="2 3" key="1">
    <citation type="submission" date="2014-09" db="EMBL/GenBank/DDBJ databases">
        <authorList>
            <person name="Ellenberger Sabrina"/>
        </authorList>
    </citation>
    <scope>NUCLEOTIDE SEQUENCE [LARGE SCALE GENOMIC DNA]</scope>
    <source>
        <strain evidence="2 3">CBS 412.66</strain>
    </source>
</reference>
<accession>A0A0B7NEB2</accession>
<sequence>MASKERFNPYDRKRIQQKVANETPNEFVKLLSRQPPTNSKFIESRQSIQSGSDTTEYKRPQPQSPILFSTAHNKPKNAYSVKPIEQRYHLFQKKNRHVELADDALSVVSELTTNQYSRFDRLFEPSTKSNVNLAENYNTHPFQRSTMTTGPTDAYESRKQTNNLEQTAPIFEHIKVLKRQYQSQEQKELDRDTAMEIDRSYDGGTPIETTSRPLFHNIPLATHTQETVNQNTQKSLFHDITPATQEERETPMSLAQIQTRDQMKLQTYTQTQTRDSSPIVSIPAPSPSSSPPPAAPISFEEKRQNSSFENRIREAQENMYDDNDYYGGGGGDYDDDYLEYDRNVDAEPKSALPIFSADDALDDNQHEPMQRRAIKTPHLLRSLETGLEAANTAQQSKRKSETARSKAYLVRLFASTPGVRDESPPAPQPAIETEMEPPTLP</sequence>
<gene>
    <name evidence="2" type="primary">PARPA_07825.1 scaffold 30874</name>
</gene>
<dbReference type="Proteomes" id="UP000054107">
    <property type="component" value="Unassembled WGS sequence"/>
</dbReference>
<evidence type="ECO:0000256" key="1">
    <source>
        <dbReference type="SAM" id="MobiDB-lite"/>
    </source>
</evidence>
<dbReference type="STRING" id="35722.A0A0B7NEB2"/>
<feature type="region of interest" description="Disordered" evidence="1">
    <location>
        <begin position="31"/>
        <end position="78"/>
    </location>
</feature>
<evidence type="ECO:0000313" key="2">
    <source>
        <dbReference type="EMBL" id="CEP13695.1"/>
    </source>
</evidence>